<accession>A0AAD6GKU5</accession>
<dbReference type="InterPro" id="IPR002165">
    <property type="entry name" value="Plexin_repeat"/>
</dbReference>
<sequence>MAFEQPNNISLTESDGSDPLFHLCWRLQSCSQCLTEGVSCSWCAISSTCVPNPGRFPILAPIGSDQICPLGSKERWELRARPLGCNTSTLTVLSVIISISGTLALFAIVVLTVWLVKRLRRRLKQTEHERLGDGSPESSWLGWLDMASLLSLVGLSSQGESQTGTQGQGANQALAEEGQEDPETRPLLA</sequence>
<keyword evidence="2 5" id="KW-0472">Membrane</keyword>
<keyword evidence="5" id="KW-1133">Transmembrane helix</keyword>
<keyword evidence="5" id="KW-0812">Transmembrane</keyword>
<evidence type="ECO:0000313" key="7">
    <source>
        <dbReference type="Proteomes" id="UP001220324"/>
    </source>
</evidence>
<evidence type="ECO:0000256" key="3">
    <source>
        <dbReference type="ARBA" id="ARBA00023180"/>
    </source>
</evidence>
<evidence type="ECO:0008006" key="8">
    <source>
        <dbReference type="Google" id="ProtNLM"/>
    </source>
</evidence>
<keyword evidence="7" id="KW-1185">Reference proteome</keyword>
<organism evidence="6 7">
    <name type="scientific">Penicillium frequentans</name>
    <dbReference type="NCBI Taxonomy" id="3151616"/>
    <lineage>
        <taxon>Eukaryota</taxon>
        <taxon>Fungi</taxon>
        <taxon>Dikarya</taxon>
        <taxon>Ascomycota</taxon>
        <taxon>Pezizomycotina</taxon>
        <taxon>Eurotiomycetes</taxon>
        <taxon>Eurotiomycetidae</taxon>
        <taxon>Eurotiales</taxon>
        <taxon>Aspergillaceae</taxon>
        <taxon>Penicillium</taxon>
    </lineage>
</organism>
<feature type="compositionally biased region" description="Low complexity" evidence="4">
    <location>
        <begin position="158"/>
        <end position="169"/>
    </location>
</feature>
<gene>
    <name evidence="6" type="ORF">N7494_002903</name>
</gene>
<evidence type="ECO:0000256" key="2">
    <source>
        <dbReference type="ARBA" id="ARBA00023136"/>
    </source>
</evidence>
<reference evidence="6 7" key="1">
    <citation type="journal article" date="2023" name="IMA Fungus">
        <title>Comparative genomic study of the Penicillium genus elucidates a diverse pangenome and 15 lateral gene transfer events.</title>
        <authorList>
            <person name="Petersen C."/>
            <person name="Sorensen T."/>
            <person name="Nielsen M.R."/>
            <person name="Sondergaard T.E."/>
            <person name="Sorensen J.L."/>
            <person name="Fitzpatrick D.A."/>
            <person name="Frisvad J.C."/>
            <person name="Nielsen K.L."/>
        </authorList>
    </citation>
    <scope>NUCLEOTIDE SEQUENCE [LARGE SCALE GENOMIC DNA]</scope>
    <source>
        <strain evidence="6 7">IBT 35679</strain>
    </source>
</reference>
<protein>
    <recommendedName>
        <fullName evidence="8">PSI domain-containing protein</fullName>
    </recommendedName>
</protein>
<feature type="region of interest" description="Disordered" evidence="4">
    <location>
        <begin position="158"/>
        <end position="189"/>
    </location>
</feature>
<dbReference type="Proteomes" id="UP001220324">
    <property type="component" value="Unassembled WGS sequence"/>
</dbReference>
<dbReference type="Pfam" id="PF01437">
    <property type="entry name" value="PSI"/>
    <property type="match status" value="1"/>
</dbReference>
<dbReference type="AlphaFoldDB" id="A0AAD6GKU5"/>
<comment type="caution">
    <text evidence="6">The sequence shown here is derived from an EMBL/GenBank/DDBJ whole genome shotgun (WGS) entry which is preliminary data.</text>
</comment>
<evidence type="ECO:0000313" key="6">
    <source>
        <dbReference type="EMBL" id="KAJ5553525.1"/>
    </source>
</evidence>
<keyword evidence="3" id="KW-0325">Glycoprotein</keyword>
<proteinExistence type="predicted"/>
<feature type="transmembrane region" description="Helical" evidence="5">
    <location>
        <begin position="92"/>
        <end position="116"/>
    </location>
</feature>
<evidence type="ECO:0000256" key="4">
    <source>
        <dbReference type="SAM" id="MobiDB-lite"/>
    </source>
</evidence>
<comment type="subcellular location">
    <subcellularLocation>
        <location evidence="1">Membrane</location>
    </subcellularLocation>
</comment>
<name>A0AAD6GKU5_9EURO</name>
<evidence type="ECO:0000256" key="1">
    <source>
        <dbReference type="ARBA" id="ARBA00004370"/>
    </source>
</evidence>
<dbReference type="EMBL" id="JAQIZZ010000002">
    <property type="protein sequence ID" value="KAJ5553525.1"/>
    <property type="molecule type" value="Genomic_DNA"/>
</dbReference>
<dbReference type="GO" id="GO:0016020">
    <property type="term" value="C:membrane"/>
    <property type="evidence" value="ECO:0007669"/>
    <property type="project" value="UniProtKB-SubCell"/>
</dbReference>
<evidence type="ECO:0000256" key="5">
    <source>
        <dbReference type="SAM" id="Phobius"/>
    </source>
</evidence>